<dbReference type="Pfam" id="PF25390">
    <property type="entry name" value="WD40_RLD"/>
    <property type="match status" value="1"/>
</dbReference>
<sequence>MTQLFGFGSNGNGQLGIGHLTDTNTPTPCKGIPSTETIEKITGGGNHSAIITDSGRLYMTGSSQFGEHVASSTSEPYYQQRWDHLIWKDVACGWAFTLLLSDTNLVYGVGTSKWNELDGSSTQDLVTVAPTQLKDIVSIACGWRHSLALDQSGQVYGWGCGRHGQLGPSLTAITDKKDIRTVQKIITPQPIVQIVCGHVHTLLRGKDGTVYGFGSNKYGQLGQISADHIILANSVFIDAGWHHSASLDQNGNLTMWGRKDRGQVTYRPLNNIKSVACGSEHTLAITNEGNVTAWGWNEHGNCTTDKDFIDIPITLPQTHIKIIGAGCATSWFGL</sequence>
<evidence type="ECO:0000259" key="4">
    <source>
        <dbReference type="Pfam" id="PF25390"/>
    </source>
</evidence>
<organism evidence="5 6">
    <name type="scientific">Helicostylum pulchrum</name>
    <dbReference type="NCBI Taxonomy" id="562976"/>
    <lineage>
        <taxon>Eukaryota</taxon>
        <taxon>Fungi</taxon>
        <taxon>Fungi incertae sedis</taxon>
        <taxon>Mucoromycota</taxon>
        <taxon>Mucoromycotina</taxon>
        <taxon>Mucoromycetes</taxon>
        <taxon>Mucorales</taxon>
        <taxon>Mucorineae</taxon>
        <taxon>Mucoraceae</taxon>
        <taxon>Helicostylum</taxon>
    </lineage>
</organism>
<evidence type="ECO:0000313" key="6">
    <source>
        <dbReference type="Proteomes" id="UP001476247"/>
    </source>
</evidence>
<comment type="caution">
    <text evidence="5">The sequence shown here is derived from an EMBL/GenBank/DDBJ whole genome shotgun (WGS) entry which is preliminary data.</text>
</comment>
<dbReference type="Gene3D" id="2.130.10.30">
    <property type="entry name" value="Regulator of chromosome condensation 1/beta-lactamase-inhibitor protein II"/>
    <property type="match status" value="2"/>
</dbReference>
<evidence type="ECO:0000313" key="5">
    <source>
        <dbReference type="EMBL" id="GAA5799123.1"/>
    </source>
</evidence>
<dbReference type="PANTHER" id="PTHR45982">
    <property type="entry name" value="REGULATOR OF CHROMOSOME CONDENSATION"/>
    <property type="match status" value="1"/>
</dbReference>
<protein>
    <recommendedName>
        <fullName evidence="4">RCC1-like domain-containing protein</fullName>
    </recommendedName>
</protein>
<dbReference type="InterPro" id="IPR000408">
    <property type="entry name" value="Reg_chr_condens"/>
</dbReference>
<evidence type="ECO:0000256" key="2">
    <source>
        <dbReference type="ARBA" id="ARBA00022737"/>
    </source>
</evidence>
<evidence type="ECO:0000256" key="3">
    <source>
        <dbReference type="PROSITE-ProRule" id="PRU00235"/>
    </source>
</evidence>
<keyword evidence="2" id="KW-0677">Repeat</keyword>
<dbReference type="PRINTS" id="PR00633">
    <property type="entry name" value="RCCNDNSATION"/>
</dbReference>
<dbReference type="EMBL" id="BAABUJ010000012">
    <property type="protein sequence ID" value="GAA5799123.1"/>
    <property type="molecule type" value="Genomic_DNA"/>
</dbReference>
<feature type="repeat" description="RCC1" evidence="3">
    <location>
        <begin position="2"/>
        <end position="54"/>
    </location>
</feature>
<reference evidence="5 6" key="1">
    <citation type="submission" date="2024-04" db="EMBL/GenBank/DDBJ databases">
        <title>genome sequences of Mucor flavus KT1a and Helicostylum pulchrum KT1b strains isolation_sourced from the surface of a dry-aged beef.</title>
        <authorList>
            <person name="Toyotome T."/>
            <person name="Hosono M."/>
            <person name="Torimaru M."/>
            <person name="Fukuda K."/>
            <person name="Mikami N."/>
        </authorList>
    </citation>
    <scope>NUCLEOTIDE SEQUENCE [LARGE SCALE GENOMIC DNA]</scope>
    <source>
        <strain evidence="5 6">KT1b</strain>
    </source>
</reference>
<evidence type="ECO:0000256" key="1">
    <source>
        <dbReference type="ARBA" id="ARBA00022658"/>
    </source>
</evidence>
<gene>
    <name evidence="5" type="ORF">HPULCUR_004532</name>
</gene>
<dbReference type="PROSITE" id="PS00626">
    <property type="entry name" value="RCC1_2"/>
    <property type="match status" value="2"/>
</dbReference>
<dbReference type="InterPro" id="IPR051553">
    <property type="entry name" value="Ran_GTPase-activating"/>
</dbReference>
<dbReference type="SUPFAM" id="SSF50985">
    <property type="entry name" value="RCC1/BLIP-II"/>
    <property type="match status" value="1"/>
</dbReference>
<feature type="domain" description="RCC1-like" evidence="4">
    <location>
        <begin position="3"/>
        <end position="327"/>
    </location>
</feature>
<accession>A0ABP9XWI9</accession>
<name>A0ABP9XWI9_9FUNG</name>
<dbReference type="Proteomes" id="UP001476247">
    <property type="component" value="Unassembled WGS sequence"/>
</dbReference>
<dbReference type="PANTHER" id="PTHR45982:SF5">
    <property type="entry name" value="RCC DOMAIN-CONTAINING PROTEIN ATS1"/>
    <property type="match status" value="1"/>
</dbReference>
<feature type="repeat" description="RCC1" evidence="3">
    <location>
        <begin position="104"/>
        <end position="152"/>
    </location>
</feature>
<feature type="repeat" description="RCC1" evidence="3">
    <location>
        <begin position="208"/>
        <end position="288"/>
    </location>
</feature>
<dbReference type="PROSITE" id="PS50012">
    <property type="entry name" value="RCC1_3"/>
    <property type="match status" value="4"/>
</dbReference>
<dbReference type="InterPro" id="IPR058923">
    <property type="entry name" value="RCC1-like_dom"/>
</dbReference>
<keyword evidence="6" id="KW-1185">Reference proteome</keyword>
<feature type="repeat" description="RCC1" evidence="3">
    <location>
        <begin position="153"/>
        <end position="207"/>
    </location>
</feature>
<proteinExistence type="predicted"/>
<dbReference type="InterPro" id="IPR009091">
    <property type="entry name" value="RCC1/BLIP-II"/>
</dbReference>
<keyword evidence="1" id="KW-0344">Guanine-nucleotide releasing factor</keyword>